<evidence type="ECO:0000313" key="9">
    <source>
        <dbReference type="Proteomes" id="UP000030136"/>
    </source>
</evidence>
<keyword evidence="3 6" id="KW-0812">Transmembrane</keyword>
<dbReference type="PANTHER" id="PTHR42723">
    <property type="entry name" value="CHLOROPHYLL SYNTHASE"/>
    <property type="match status" value="1"/>
</dbReference>
<dbReference type="Pfam" id="PF01040">
    <property type="entry name" value="UbiA"/>
    <property type="match status" value="1"/>
</dbReference>
<feature type="transmembrane region" description="Helical" evidence="6">
    <location>
        <begin position="164"/>
        <end position="181"/>
    </location>
</feature>
<evidence type="ECO:0000256" key="4">
    <source>
        <dbReference type="ARBA" id="ARBA00022989"/>
    </source>
</evidence>
<evidence type="ECO:0000256" key="6">
    <source>
        <dbReference type="SAM" id="Phobius"/>
    </source>
</evidence>
<feature type="transmembrane region" description="Helical" evidence="6">
    <location>
        <begin position="12"/>
        <end position="32"/>
    </location>
</feature>
<dbReference type="RefSeq" id="WP_023939449.1">
    <property type="nucleotide sequence ID" value="NZ_JQJC01000009.1"/>
</dbReference>
<feature type="transmembrane region" description="Helical" evidence="6">
    <location>
        <begin position="38"/>
        <end position="59"/>
    </location>
</feature>
<evidence type="ECO:0000256" key="5">
    <source>
        <dbReference type="ARBA" id="ARBA00023136"/>
    </source>
</evidence>
<feature type="transmembrane region" description="Helical" evidence="6">
    <location>
        <begin position="202"/>
        <end position="225"/>
    </location>
</feature>
<gene>
    <name evidence="7" type="ORF">HQ38_02375</name>
    <name evidence="8" type="ORF">NCTC12858_01328</name>
</gene>
<dbReference type="InterPro" id="IPR000537">
    <property type="entry name" value="UbiA_prenyltransferase"/>
</dbReference>
<dbReference type="Proteomes" id="UP000249300">
    <property type="component" value="Chromosome 1"/>
</dbReference>
<dbReference type="Proteomes" id="UP000030136">
    <property type="component" value="Unassembled WGS sequence"/>
</dbReference>
<reference evidence="8 10" key="2">
    <citation type="submission" date="2018-06" db="EMBL/GenBank/DDBJ databases">
        <authorList>
            <consortium name="Pathogen Informatics"/>
            <person name="Doyle S."/>
        </authorList>
    </citation>
    <scope>NUCLEOTIDE SEQUENCE [LARGE SCALE GENOMIC DNA]</scope>
    <source>
        <strain evidence="8 10">NCTC12858</strain>
    </source>
</reference>
<evidence type="ECO:0000313" key="8">
    <source>
        <dbReference type="EMBL" id="SQH73468.1"/>
    </source>
</evidence>
<evidence type="ECO:0000256" key="1">
    <source>
        <dbReference type="ARBA" id="ARBA00004141"/>
    </source>
</evidence>
<keyword evidence="8" id="KW-0328">Glycosyltransferase</keyword>
<reference evidence="7 9" key="1">
    <citation type="submission" date="2014-08" db="EMBL/GenBank/DDBJ databases">
        <title>Porphyromonas crevioricanis strain:COT-253_OH1447 Genome sequencing.</title>
        <authorList>
            <person name="Wallis C."/>
            <person name="Deusch O."/>
            <person name="O'Flynn C."/>
            <person name="Davis I."/>
            <person name="Jospin G."/>
            <person name="Darling A.E."/>
            <person name="Coil D.A."/>
            <person name="Alexiev A."/>
            <person name="Horsfall A."/>
            <person name="Kirkwood N."/>
            <person name="Harris S."/>
            <person name="Eisen J.A."/>
        </authorList>
    </citation>
    <scope>NUCLEOTIDE SEQUENCE [LARGE SCALE GENOMIC DNA]</scope>
    <source>
        <strain evidence="9">COT-253 OH1447</strain>
        <strain evidence="7">COT-253_OH1447</strain>
    </source>
</reference>
<evidence type="ECO:0000313" key="10">
    <source>
        <dbReference type="Proteomes" id="UP000249300"/>
    </source>
</evidence>
<keyword evidence="10" id="KW-1185">Reference proteome</keyword>
<feature type="transmembrane region" description="Helical" evidence="6">
    <location>
        <begin position="275"/>
        <end position="293"/>
    </location>
</feature>
<dbReference type="AlphaFoldDB" id="A0A2X4PPM2"/>
<dbReference type="EMBL" id="JQJC01000009">
    <property type="protein sequence ID" value="KGN95838.1"/>
    <property type="molecule type" value="Genomic_DNA"/>
</dbReference>
<evidence type="ECO:0000313" key="7">
    <source>
        <dbReference type="EMBL" id="KGN95838.1"/>
    </source>
</evidence>
<dbReference type="GO" id="GO:0016765">
    <property type="term" value="F:transferase activity, transferring alkyl or aryl (other than methyl) groups"/>
    <property type="evidence" value="ECO:0007669"/>
    <property type="project" value="InterPro"/>
</dbReference>
<name>A0A2X4PPM2_9PORP</name>
<keyword evidence="5 6" id="KW-0472">Membrane</keyword>
<dbReference type="CDD" id="cd13963">
    <property type="entry name" value="PT_UbiA_2"/>
    <property type="match status" value="1"/>
</dbReference>
<dbReference type="InterPro" id="IPR044878">
    <property type="entry name" value="UbiA_sf"/>
</dbReference>
<keyword evidence="4 6" id="KW-1133">Transmembrane helix</keyword>
<dbReference type="EMBL" id="LS483447">
    <property type="protein sequence ID" value="SQH73468.1"/>
    <property type="molecule type" value="Genomic_DNA"/>
</dbReference>
<dbReference type="InterPro" id="IPR050475">
    <property type="entry name" value="Prenyltransferase_related"/>
</dbReference>
<comment type="subcellular location">
    <subcellularLocation>
        <location evidence="1">Membrane</location>
        <topology evidence="1">Multi-pass membrane protein</topology>
    </subcellularLocation>
</comment>
<keyword evidence="2" id="KW-1003">Cell membrane</keyword>
<dbReference type="PANTHER" id="PTHR42723:SF1">
    <property type="entry name" value="CHLOROPHYLL SYNTHASE, CHLOROPLASTIC"/>
    <property type="match status" value="1"/>
</dbReference>
<evidence type="ECO:0000256" key="3">
    <source>
        <dbReference type="ARBA" id="ARBA00022692"/>
    </source>
</evidence>
<accession>A0A2X4PPM2</accession>
<evidence type="ECO:0000256" key="2">
    <source>
        <dbReference type="ARBA" id="ARBA00022475"/>
    </source>
</evidence>
<dbReference type="GO" id="GO:0016757">
    <property type="term" value="F:glycosyltransferase activity"/>
    <property type="evidence" value="ECO:0007669"/>
    <property type="project" value="UniProtKB-KW"/>
</dbReference>
<feature type="transmembrane region" description="Helical" evidence="6">
    <location>
        <begin position="108"/>
        <end position="127"/>
    </location>
</feature>
<proteinExistence type="predicted"/>
<dbReference type="KEGG" id="pcre:NCTC12858_01328"/>
<dbReference type="NCBIfam" id="NF008978">
    <property type="entry name" value="PRK12324.1-4"/>
    <property type="match status" value="1"/>
</dbReference>
<protein>
    <submittedName>
        <fullName evidence="8">Phosphoribose diphosphate:decaprenyl-phosphate phosphoribosyltransferase</fullName>
    </submittedName>
</protein>
<sequence>MKDSIKLIRPQQWIKNLFVLLPAFFGHEILFPKVWGRLGILFFAFSFASSAIYVFNDIYDRQSDRNHPKKRYRPIASGKVSLVQAYILCGVLLLGSLSLMLLPPYEDSRWQIATLIVGSYVLINIVYSLWGKHWPVLDAFFVAAGFVLRVEAGGAAAYTEVSHWLFLMILFLSLLLAFGKRQEDLKLATERNETSRPVVKHYSPAFLQSIFSTISAILIVLYTLYCLDNATMEQHSPYLYTSIPLVALGLIYYLRAVIVEGKYYNPTEMLYKDRGLQIIVLCWGFLFFLLSYVF</sequence>
<dbReference type="GO" id="GO:0016020">
    <property type="term" value="C:membrane"/>
    <property type="evidence" value="ECO:0007669"/>
    <property type="project" value="UniProtKB-SubCell"/>
</dbReference>
<feature type="transmembrane region" description="Helical" evidence="6">
    <location>
        <begin position="237"/>
        <end position="254"/>
    </location>
</feature>
<keyword evidence="8" id="KW-0808">Transferase</keyword>
<dbReference type="Gene3D" id="1.10.357.140">
    <property type="entry name" value="UbiA prenyltransferase"/>
    <property type="match status" value="1"/>
</dbReference>
<organism evidence="8 10">
    <name type="scientific">Porphyromonas crevioricanis</name>
    <dbReference type="NCBI Taxonomy" id="393921"/>
    <lineage>
        <taxon>Bacteria</taxon>
        <taxon>Pseudomonadati</taxon>
        <taxon>Bacteroidota</taxon>
        <taxon>Bacteroidia</taxon>
        <taxon>Bacteroidales</taxon>
        <taxon>Porphyromonadaceae</taxon>
        <taxon>Porphyromonas</taxon>
    </lineage>
</organism>
<feature type="transmembrane region" description="Helical" evidence="6">
    <location>
        <begin position="80"/>
        <end position="102"/>
    </location>
</feature>